<evidence type="ECO:0000313" key="1">
    <source>
        <dbReference type="EMBL" id="CAK9168851.1"/>
    </source>
</evidence>
<dbReference type="AlphaFoldDB" id="A0ABC8TIQ0"/>
<reference evidence="1 2" key="1">
    <citation type="submission" date="2024-02" db="EMBL/GenBank/DDBJ databases">
        <authorList>
            <person name="Vignale AGUSTIN F."/>
            <person name="Sosa J E."/>
            <person name="Modenutti C."/>
        </authorList>
    </citation>
    <scope>NUCLEOTIDE SEQUENCE [LARGE SCALE GENOMIC DNA]</scope>
</reference>
<protein>
    <submittedName>
        <fullName evidence="1">Uncharacterized protein</fullName>
    </submittedName>
</protein>
<dbReference type="EMBL" id="CAUOFW020005169">
    <property type="protein sequence ID" value="CAK9168851.1"/>
    <property type="molecule type" value="Genomic_DNA"/>
</dbReference>
<comment type="caution">
    <text evidence="1">The sequence shown here is derived from an EMBL/GenBank/DDBJ whole genome shotgun (WGS) entry which is preliminary data.</text>
</comment>
<organism evidence="1 2">
    <name type="scientific">Ilex paraguariensis</name>
    <name type="common">yerba mate</name>
    <dbReference type="NCBI Taxonomy" id="185542"/>
    <lineage>
        <taxon>Eukaryota</taxon>
        <taxon>Viridiplantae</taxon>
        <taxon>Streptophyta</taxon>
        <taxon>Embryophyta</taxon>
        <taxon>Tracheophyta</taxon>
        <taxon>Spermatophyta</taxon>
        <taxon>Magnoliopsida</taxon>
        <taxon>eudicotyledons</taxon>
        <taxon>Gunneridae</taxon>
        <taxon>Pentapetalae</taxon>
        <taxon>asterids</taxon>
        <taxon>campanulids</taxon>
        <taxon>Aquifoliales</taxon>
        <taxon>Aquifoliaceae</taxon>
        <taxon>Ilex</taxon>
    </lineage>
</organism>
<gene>
    <name evidence="1" type="ORF">ILEXP_LOCUS38267</name>
</gene>
<name>A0ABC8TIQ0_9AQUA</name>
<evidence type="ECO:0000313" key="2">
    <source>
        <dbReference type="Proteomes" id="UP001642360"/>
    </source>
</evidence>
<sequence>MQKIGAESPEGKDQGKDLELLMGSLNKITAAMVVRGTLIALRTPASTVDDKKTTAVPPKTPNWKVMTLQMRTK</sequence>
<proteinExistence type="predicted"/>
<dbReference type="Proteomes" id="UP001642360">
    <property type="component" value="Unassembled WGS sequence"/>
</dbReference>
<keyword evidence="2" id="KW-1185">Reference proteome</keyword>
<accession>A0ABC8TIQ0</accession>